<feature type="transmembrane region" description="Helical" evidence="6">
    <location>
        <begin position="403"/>
        <end position="419"/>
    </location>
</feature>
<dbReference type="Pfam" id="PF01943">
    <property type="entry name" value="Polysacc_synt"/>
    <property type="match status" value="1"/>
</dbReference>
<dbReference type="RefSeq" id="WP_084120270.1">
    <property type="nucleotide sequence ID" value="NZ_BAABCH010000020.1"/>
</dbReference>
<evidence type="ECO:0000313" key="7">
    <source>
        <dbReference type="EMBL" id="SHH00250.1"/>
    </source>
</evidence>
<comment type="subcellular location">
    <subcellularLocation>
        <location evidence="1">Cell membrane</location>
        <topology evidence="1">Multi-pass membrane protein</topology>
    </subcellularLocation>
</comment>
<keyword evidence="5 6" id="KW-0472">Membrane</keyword>
<name>A0A1M5PER0_9FIRM</name>
<organism evidence="7 8">
    <name type="scientific">Asaccharospora irregularis DSM 2635</name>
    <dbReference type="NCBI Taxonomy" id="1121321"/>
    <lineage>
        <taxon>Bacteria</taxon>
        <taxon>Bacillati</taxon>
        <taxon>Bacillota</taxon>
        <taxon>Clostridia</taxon>
        <taxon>Peptostreptococcales</taxon>
        <taxon>Peptostreptococcaceae</taxon>
        <taxon>Asaccharospora</taxon>
    </lineage>
</organism>
<feature type="transmembrane region" description="Helical" evidence="6">
    <location>
        <begin position="160"/>
        <end position="179"/>
    </location>
</feature>
<feature type="transmembrane region" description="Helical" evidence="6">
    <location>
        <begin position="191"/>
        <end position="210"/>
    </location>
</feature>
<dbReference type="Proteomes" id="UP000243255">
    <property type="component" value="Unassembled WGS sequence"/>
</dbReference>
<accession>A0A1M5PER0</accession>
<sequence>MYWLMSKIMPNKSTIIKAIKSKVIINGMWLYLLQFFNTIVPFFTLPYVTRVLGSDRFGIFSFALNITGYIIVLVEYGFNLTAVRKVSLSKDRDELSKIYSIVTVCKVLLMLFTIGIIIVYTIVFKIQADLKYSILILYCMVIGLALQQTWLFQGMQEMKFITVINVFSRLFSVILVFAFVNNREHLNLYSFLYSFTFLLNGIMSMIIVRLKFHLKFVRFSLNDIKSEFSEGWKLFTTNAMAKIFSGFGVTILGIMGTSNSDVGIYSAILKIPTLVLLLFSPISQALFPYISKFYDVSFSTGVKRVKKVMSVIMPLIILFSLVIIIASQQLIYLLYGSEYSGFNSLLYPLIIWAVFSILNNFLGIQILVASGKQKKYSSAFYVGVAALVLFSSFGGYFFGMYGIAYAAMFAEVVLTLNLLKKLKCETKHTIENISD</sequence>
<feature type="transmembrane region" description="Helical" evidence="6">
    <location>
        <begin position="379"/>
        <end position="397"/>
    </location>
</feature>
<feature type="transmembrane region" description="Helical" evidence="6">
    <location>
        <begin position="57"/>
        <end position="78"/>
    </location>
</feature>
<keyword evidence="4 6" id="KW-1133">Transmembrane helix</keyword>
<protein>
    <submittedName>
        <fullName evidence="7">Polysaccharide transporter, PST family</fullName>
    </submittedName>
</protein>
<feature type="transmembrane region" description="Helical" evidence="6">
    <location>
        <begin position="345"/>
        <end position="367"/>
    </location>
</feature>
<evidence type="ECO:0000256" key="6">
    <source>
        <dbReference type="SAM" id="Phobius"/>
    </source>
</evidence>
<dbReference type="EMBL" id="FQWX01000014">
    <property type="protein sequence ID" value="SHH00250.1"/>
    <property type="molecule type" value="Genomic_DNA"/>
</dbReference>
<evidence type="ECO:0000256" key="2">
    <source>
        <dbReference type="ARBA" id="ARBA00022475"/>
    </source>
</evidence>
<evidence type="ECO:0000256" key="4">
    <source>
        <dbReference type="ARBA" id="ARBA00022989"/>
    </source>
</evidence>
<feature type="transmembrane region" description="Helical" evidence="6">
    <location>
        <begin position="135"/>
        <end position="153"/>
    </location>
</feature>
<feature type="transmembrane region" description="Helical" evidence="6">
    <location>
        <begin position="267"/>
        <end position="290"/>
    </location>
</feature>
<dbReference type="STRING" id="1121321.SAMN04488530_1148"/>
<keyword evidence="2" id="KW-1003">Cell membrane</keyword>
<dbReference type="InterPro" id="IPR050833">
    <property type="entry name" value="Poly_Biosynth_Transport"/>
</dbReference>
<evidence type="ECO:0000256" key="5">
    <source>
        <dbReference type="ARBA" id="ARBA00023136"/>
    </source>
</evidence>
<dbReference type="AlphaFoldDB" id="A0A1M5PER0"/>
<dbReference type="GO" id="GO:0005886">
    <property type="term" value="C:plasma membrane"/>
    <property type="evidence" value="ECO:0007669"/>
    <property type="project" value="UniProtKB-SubCell"/>
</dbReference>
<evidence type="ECO:0000256" key="3">
    <source>
        <dbReference type="ARBA" id="ARBA00022692"/>
    </source>
</evidence>
<dbReference type="CDD" id="cd13128">
    <property type="entry name" value="MATE_Wzx_like"/>
    <property type="match status" value="1"/>
</dbReference>
<dbReference type="PANTHER" id="PTHR30250">
    <property type="entry name" value="PST FAMILY PREDICTED COLANIC ACID TRANSPORTER"/>
    <property type="match status" value="1"/>
</dbReference>
<evidence type="ECO:0000256" key="1">
    <source>
        <dbReference type="ARBA" id="ARBA00004651"/>
    </source>
</evidence>
<dbReference type="InterPro" id="IPR002797">
    <property type="entry name" value="Polysacc_synth"/>
</dbReference>
<dbReference type="PANTHER" id="PTHR30250:SF11">
    <property type="entry name" value="O-ANTIGEN TRANSPORTER-RELATED"/>
    <property type="match status" value="1"/>
</dbReference>
<proteinExistence type="predicted"/>
<keyword evidence="8" id="KW-1185">Reference proteome</keyword>
<evidence type="ECO:0000313" key="8">
    <source>
        <dbReference type="Proteomes" id="UP000243255"/>
    </source>
</evidence>
<keyword evidence="3 6" id="KW-0812">Transmembrane</keyword>
<gene>
    <name evidence="7" type="ORF">SAMN04488530_1148</name>
</gene>
<feature type="transmembrane region" description="Helical" evidence="6">
    <location>
        <begin position="311"/>
        <end position="333"/>
    </location>
</feature>
<feature type="transmembrane region" description="Helical" evidence="6">
    <location>
        <begin position="98"/>
        <end position="123"/>
    </location>
</feature>
<reference evidence="8" key="1">
    <citation type="submission" date="2016-11" db="EMBL/GenBank/DDBJ databases">
        <authorList>
            <person name="Varghese N."/>
            <person name="Submissions S."/>
        </authorList>
    </citation>
    <scope>NUCLEOTIDE SEQUENCE [LARGE SCALE GENOMIC DNA]</scope>
    <source>
        <strain evidence="8">DSM 2635</strain>
    </source>
</reference>
<feature type="transmembrane region" description="Helical" evidence="6">
    <location>
        <begin position="231"/>
        <end position="255"/>
    </location>
</feature>
<feature type="transmembrane region" description="Helical" evidence="6">
    <location>
        <begin position="23"/>
        <end position="45"/>
    </location>
</feature>